<protein>
    <submittedName>
        <fullName evidence="1">Uncharacterized protein</fullName>
    </submittedName>
</protein>
<evidence type="ECO:0000313" key="1">
    <source>
        <dbReference type="EMBL" id="PZQ21264.1"/>
    </source>
</evidence>
<reference evidence="1 2" key="1">
    <citation type="submission" date="2017-08" db="EMBL/GenBank/DDBJ databases">
        <title>Infants hospitalized years apart are colonized by the same room-sourced microbial strains.</title>
        <authorList>
            <person name="Brooks B."/>
            <person name="Olm M.R."/>
            <person name="Firek B.A."/>
            <person name="Baker R."/>
            <person name="Thomas B.C."/>
            <person name="Morowitz M.J."/>
            <person name="Banfield J.F."/>
        </authorList>
    </citation>
    <scope>NUCLEOTIDE SEQUENCE [LARGE SCALE GENOMIC DNA]</scope>
    <source>
        <strain evidence="1">S2_005_003_R2_47</strain>
    </source>
</reference>
<accession>A0A2W5KZ28</accession>
<name>A0A2W5KZ28_SPHMC</name>
<sequence length="164" mass="17621">MARGADDLKPTDIAISEATGDAVHAAGKQVYVGHMLGRGQPTINGWANVEAAEFIPLRLVPELEKMATGQPGWPHITRALARMQGFELFRLPEIEADAGNWLTQIGAMSSEAAEITTKICASLADDQRVCGRDVRQHALIEDAEQLVALAVQLLAQLRAVEKGA</sequence>
<gene>
    <name evidence="1" type="ORF">DI569_12610</name>
</gene>
<dbReference type="Proteomes" id="UP000248597">
    <property type="component" value="Unassembled WGS sequence"/>
</dbReference>
<dbReference type="AlphaFoldDB" id="A0A2W5KZ28"/>
<evidence type="ECO:0000313" key="2">
    <source>
        <dbReference type="Proteomes" id="UP000248597"/>
    </source>
</evidence>
<organism evidence="1 2">
    <name type="scientific">Sphingopyxis macrogoltabida</name>
    <name type="common">Sphingomonas macrogoltabidus</name>
    <dbReference type="NCBI Taxonomy" id="33050"/>
    <lineage>
        <taxon>Bacteria</taxon>
        <taxon>Pseudomonadati</taxon>
        <taxon>Pseudomonadota</taxon>
        <taxon>Alphaproteobacteria</taxon>
        <taxon>Sphingomonadales</taxon>
        <taxon>Sphingomonadaceae</taxon>
        <taxon>Sphingopyxis</taxon>
    </lineage>
</organism>
<proteinExistence type="predicted"/>
<dbReference type="EMBL" id="QFPJ01000033">
    <property type="protein sequence ID" value="PZQ21264.1"/>
    <property type="molecule type" value="Genomic_DNA"/>
</dbReference>
<comment type="caution">
    <text evidence="1">The sequence shown here is derived from an EMBL/GenBank/DDBJ whole genome shotgun (WGS) entry which is preliminary data.</text>
</comment>